<evidence type="ECO:0000313" key="9">
    <source>
        <dbReference type="EMBL" id="KAK0662131.1"/>
    </source>
</evidence>
<accession>A0AA39Z0W2</accession>
<proteinExistence type="inferred from homology"/>
<dbReference type="PANTHER" id="PTHR47700">
    <property type="entry name" value="V CHITINASE, PUTATIVE (AFU_ORTHOLOGUE AFUA_6G13720)-RELATED"/>
    <property type="match status" value="1"/>
</dbReference>
<dbReference type="GO" id="GO:0005975">
    <property type="term" value="P:carbohydrate metabolic process"/>
    <property type="evidence" value="ECO:0007669"/>
    <property type="project" value="InterPro"/>
</dbReference>
<feature type="signal peptide" evidence="6">
    <location>
        <begin position="1"/>
        <end position="20"/>
    </location>
</feature>
<keyword evidence="4" id="KW-0843">Virulence</keyword>
<name>A0AA39Z0W2_9PEZI</name>
<dbReference type="Pfam" id="PF01476">
    <property type="entry name" value="LysM"/>
    <property type="match status" value="3"/>
</dbReference>
<keyword evidence="5" id="KW-0326">Glycosidase</keyword>
<protein>
    <recommendedName>
        <fullName evidence="2">chitinase</fullName>
        <ecNumber evidence="2">3.2.1.14</ecNumber>
    </recommendedName>
</protein>
<dbReference type="Proteomes" id="UP001174997">
    <property type="component" value="Unassembled WGS sequence"/>
</dbReference>
<dbReference type="Gene3D" id="3.30.60.10">
    <property type="entry name" value="Endochitinase-like"/>
    <property type="match status" value="1"/>
</dbReference>
<feature type="domain" description="LysM" evidence="7">
    <location>
        <begin position="212"/>
        <end position="257"/>
    </location>
</feature>
<dbReference type="SMART" id="SM00257">
    <property type="entry name" value="LysM"/>
    <property type="match status" value="5"/>
</dbReference>
<dbReference type="CDD" id="cd00118">
    <property type="entry name" value="LysM"/>
    <property type="match status" value="1"/>
</dbReference>
<evidence type="ECO:0000256" key="2">
    <source>
        <dbReference type="ARBA" id="ARBA00012729"/>
    </source>
</evidence>
<dbReference type="Gene3D" id="3.20.20.80">
    <property type="entry name" value="Glycosidases"/>
    <property type="match status" value="1"/>
</dbReference>
<comment type="similarity">
    <text evidence="1">Belongs to the glycosyl hydrolase 18 family. Chitinase class V subfamily.</text>
</comment>
<dbReference type="PROSITE" id="PS51257">
    <property type="entry name" value="PROKAR_LIPOPROTEIN"/>
    <property type="match status" value="1"/>
</dbReference>
<evidence type="ECO:0000259" key="8">
    <source>
        <dbReference type="PROSITE" id="PS51910"/>
    </source>
</evidence>
<dbReference type="Pfam" id="PF00704">
    <property type="entry name" value="Glyco_hydro_18"/>
    <property type="match status" value="1"/>
</dbReference>
<dbReference type="GO" id="GO:0008061">
    <property type="term" value="F:chitin binding"/>
    <property type="evidence" value="ECO:0007669"/>
    <property type="project" value="UniProtKB-KW"/>
</dbReference>
<keyword evidence="3" id="KW-0147">Chitin-binding</keyword>
<dbReference type="InterPro" id="IPR053214">
    <property type="entry name" value="LysM12-like"/>
</dbReference>
<evidence type="ECO:0000256" key="6">
    <source>
        <dbReference type="SAM" id="SignalP"/>
    </source>
</evidence>
<dbReference type="SMART" id="SM00636">
    <property type="entry name" value="Glyco_18"/>
    <property type="match status" value="1"/>
</dbReference>
<dbReference type="AlphaFoldDB" id="A0AA39Z0W2"/>
<reference evidence="9" key="1">
    <citation type="submission" date="2023-06" db="EMBL/GenBank/DDBJ databases">
        <title>Genome-scale phylogeny and comparative genomics of the fungal order Sordariales.</title>
        <authorList>
            <consortium name="Lawrence Berkeley National Laboratory"/>
            <person name="Hensen N."/>
            <person name="Bonometti L."/>
            <person name="Westerberg I."/>
            <person name="Brannstrom I.O."/>
            <person name="Guillou S."/>
            <person name="Cros-Aarteil S."/>
            <person name="Calhoun S."/>
            <person name="Haridas S."/>
            <person name="Kuo A."/>
            <person name="Mondo S."/>
            <person name="Pangilinan J."/>
            <person name="Riley R."/>
            <person name="Labutti K."/>
            <person name="Andreopoulos B."/>
            <person name="Lipzen A."/>
            <person name="Chen C."/>
            <person name="Yanf M."/>
            <person name="Daum C."/>
            <person name="Ng V."/>
            <person name="Clum A."/>
            <person name="Steindorff A."/>
            <person name="Ohm R."/>
            <person name="Martin F."/>
            <person name="Silar P."/>
            <person name="Natvig D."/>
            <person name="Lalanne C."/>
            <person name="Gautier V."/>
            <person name="Ament-Velasquez S.L."/>
            <person name="Kruys A."/>
            <person name="Hutchinson M.I."/>
            <person name="Powell A.J."/>
            <person name="Barry K."/>
            <person name="Miller A.N."/>
            <person name="Grigoriev I.V."/>
            <person name="Debuchy R."/>
            <person name="Gladieux P."/>
            <person name="Thoren M.H."/>
            <person name="Johannesson H."/>
        </authorList>
    </citation>
    <scope>NUCLEOTIDE SEQUENCE</scope>
    <source>
        <strain evidence="9">CBS 307.81</strain>
    </source>
</reference>
<evidence type="ECO:0000256" key="5">
    <source>
        <dbReference type="ARBA" id="ARBA00023295"/>
    </source>
</evidence>
<feature type="domain" description="GH18" evidence="8">
    <location>
        <begin position="413"/>
        <end position="776"/>
    </location>
</feature>
<dbReference type="CDD" id="cd00035">
    <property type="entry name" value="ChtBD1"/>
    <property type="match status" value="1"/>
</dbReference>
<evidence type="ECO:0000256" key="1">
    <source>
        <dbReference type="ARBA" id="ARBA00008682"/>
    </source>
</evidence>
<dbReference type="InterPro" id="IPR029070">
    <property type="entry name" value="Chitinase_insertion_sf"/>
</dbReference>
<organism evidence="9 10">
    <name type="scientific">Cercophora samala</name>
    <dbReference type="NCBI Taxonomy" id="330535"/>
    <lineage>
        <taxon>Eukaryota</taxon>
        <taxon>Fungi</taxon>
        <taxon>Dikarya</taxon>
        <taxon>Ascomycota</taxon>
        <taxon>Pezizomycotina</taxon>
        <taxon>Sordariomycetes</taxon>
        <taxon>Sordariomycetidae</taxon>
        <taxon>Sordariales</taxon>
        <taxon>Lasiosphaeriaceae</taxon>
        <taxon>Cercophora</taxon>
    </lineage>
</organism>
<evidence type="ECO:0000256" key="4">
    <source>
        <dbReference type="ARBA" id="ARBA00023026"/>
    </source>
</evidence>
<evidence type="ECO:0000259" key="7">
    <source>
        <dbReference type="PROSITE" id="PS51782"/>
    </source>
</evidence>
<dbReference type="EMBL" id="JAULSY010000142">
    <property type="protein sequence ID" value="KAK0662131.1"/>
    <property type="molecule type" value="Genomic_DNA"/>
</dbReference>
<gene>
    <name evidence="9" type="ORF">QBC41DRAFT_31799</name>
</gene>
<comment type="caution">
    <text evidence="9">The sequence shown here is derived from an EMBL/GenBank/DDBJ whole genome shotgun (WGS) entry which is preliminary data.</text>
</comment>
<feature type="domain" description="LysM" evidence="7">
    <location>
        <begin position="34"/>
        <end position="79"/>
    </location>
</feature>
<dbReference type="InterPro" id="IPR036861">
    <property type="entry name" value="Endochitinase-like_sf"/>
</dbReference>
<dbReference type="InterPro" id="IPR011583">
    <property type="entry name" value="Chitinase_II/V-like_cat"/>
</dbReference>
<evidence type="ECO:0000313" key="10">
    <source>
        <dbReference type="Proteomes" id="UP001174997"/>
    </source>
</evidence>
<sequence length="1251" mass="136496">MVKPSLLAAAVAAIMSGCTALARGVVAPRAYCTNGKQVVEGNTCEIIADRRCTISLARLQQLNPQLDCSNLRVGQNFCCNEGAVRRDPECTNYKTVVAGNTCASIADRRCTISETRFRQLNPHLDCSNLRVGTGFCCNEGSLPLPDCTNVKTVVEGNTCAIIADRRCTISLSNFVNYNPHIDCSRLEVGEQVCCMEGKLPEGPRPNADGTCQDRQVVAGDSCATLYQKCNITPSLLTQYNPATNFCANLKVNQWICCSSGTLKDRRPKPNADGSCATYTVKAGDSCSVIEAANGLADGDLDTFNKKKTWGWAGCSRLWPDSKICLSSGTPPMPLPVANAVCGPQKPGTVAPPAGTNISTLNPCPLNTCCNIWGQCGTTKDFCEVTGDGTPGTGTCISNCGMTIVNNNAPPAEYKKIGYFEAWSTERDCLWTDATSIDESQFTHIHFAFADVTPDFRVDVSKVQAQFNKFKALKRSKRIVAFGGWAASTSTTTFQIFRNGVNSANRATLANNIASFVREHDLDGADIDWEYPAAPDLPDIPPADPIDGPNYLAFLRLLKAALPTGKTLAIAAPASYWYLKGFPIREMGSVLDYIVYMTYDLHGQWDAGSRWSQDGCPSGMCLRSHVNMTETYNALVMVTKAGVPANKIIVGVSSYGRSFKMRDPNCRGPMCEYTGTASVSHAMPGPCTGVQGYISNAEIQEFKNVNDFNVATHYDQATRSNIAIINGTWIAYMDTAEKNARSNMYRNWNFGGTSDWALDLDSFTELERKISGSVLGSRFTTEGVTGGSTRWYDLLCSHPAVTAADMDRKERWDALMADEAWADAVKAYMARDRDTGSFTSWIIGKFFRGTNDVHCGKTLAASNCLSPQENCYDKVNTPPVLTTNPPERTGPAGMFITNSFVTLEQMFVNYYDILAKAKLDVGLLIPVMEDHFMQEVDDTFAKQLGYNILAAITSLVAGPLVGQALKNTAATEVVEATALLGVGTLKDKNTGDIEEDLSKASTLALALNATMTHWERSVTRMSARLFAGPDEEGNANSLLNDFMAEGKLIGGGGPRADPRPTILDVETIRNMIKTALFTYMIPVAWNNNKDANVAILETGNDCDPRKTNDTLWDRYVREEDAGKAKICFEGKQYLLLAAIGNHQNCNPFGNGGQTFCDHAFWSLPPGLDKVGDFGVNVTDIMEGALRTWRRNDGQNGYEFDPDNLAMKDYYDPVDPMRNKIIDMGLIQIPVCTLDHANLRWGHPTPEGEFYPC</sequence>
<dbReference type="InterPro" id="IPR018392">
    <property type="entry name" value="LysM"/>
</dbReference>
<dbReference type="PROSITE" id="PS51782">
    <property type="entry name" value="LYSM"/>
    <property type="match status" value="5"/>
</dbReference>
<dbReference type="Gene3D" id="3.10.50.10">
    <property type="match status" value="1"/>
</dbReference>
<dbReference type="CDD" id="cd02878">
    <property type="entry name" value="GH18_zymocin_alpha"/>
    <property type="match status" value="1"/>
</dbReference>
<dbReference type="SUPFAM" id="SSF51445">
    <property type="entry name" value="(Trans)glycosidases"/>
    <property type="match status" value="1"/>
</dbReference>
<keyword evidence="10" id="KW-1185">Reference proteome</keyword>
<dbReference type="InterPro" id="IPR036779">
    <property type="entry name" value="LysM_dom_sf"/>
</dbReference>
<keyword evidence="6" id="KW-0732">Signal</keyword>
<feature type="domain" description="LysM" evidence="7">
    <location>
        <begin position="276"/>
        <end position="325"/>
    </location>
</feature>
<dbReference type="EC" id="3.2.1.14" evidence="2"/>
<keyword evidence="9" id="KW-0378">Hydrolase</keyword>
<feature type="domain" description="LysM" evidence="7">
    <location>
        <begin position="149"/>
        <end position="194"/>
    </location>
</feature>
<evidence type="ECO:0000256" key="3">
    <source>
        <dbReference type="ARBA" id="ARBA00022669"/>
    </source>
</evidence>
<dbReference type="InterPro" id="IPR001223">
    <property type="entry name" value="Glyco_hydro18_cat"/>
</dbReference>
<feature type="chain" id="PRO_5041234244" description="chitinase" evidence="6">
    <location>
        <begin position="21"/>
        <end position="1251"/>
    </location>
</feature>
<dbReference type="PANTHER" id="PTHR47700:SF2">
    <property type="entry name" value="CHITINASE"/>
    <property type="match status" value="1"/>
</dbReference>
<dbReference type="SUPFAM" id="SSF57016">
    <property type="entry name" value="Plant lectins/antimicrobial peptides"/>
    <property type="match status" value="1"/>
</dbReference>
<dbReference type="InterPro" id="IPR017853">
    <property type="entry name" value="GH"/>
</dbReference>
<feature type="domain" description="LysM" evidence="7">
    <location>
        <begin position="92"/>
        <end position="137"/>
    </location>
</feature>
<dbReference type="Gene3D" id="3.10.350.10">
    <property type="entry name" value="LysM domain"/>
    <property type="match status" value="5"/>
</dbReference>
<dbReference type="SUPFAM" id="SSF54556">
    <property type="entry name" value="Chitinase insertion domain"/>
    <property type="match status" value="1"/>
</dbReference>
<dbReference type="PROSITE" id="PS51910">
    <property type="entry name" value="GH18_2"/>
    <property type="match status" value="1"/>
</dbReference>
<dbReference type="GO" id="GO:0008843">
    <property type="term" value="F:endochitinase activity"/>
    <property type="evidence" value="ECO:0007669"/>
    <property type="project" value="UniProtKB-EC"/>
</dbReference>